<protein>
    <submittedName>
        <fullName evidence="2">Endonuclease</fullName>
    </submittedName>
</protein>
<dbReference type="Proteomes" id="UP000321577">
    <property type="component" value="Unassembled WGS sequence"/>
</dbReference>
<dbReference type="EMBL" id="BKAG01000054">
    <property type="protein sequence ID" value="GEP45606.1"/>
    <property type="molecule type" value="Genomic_DNA"/>
</dbReference>
<keyword evidence="2" id="KW-0540">Nuclease</keyword>
<reference evidence="2 3" key="1">
    <citation type="submission" date="2019-07" db="EMBL/GenBank/DDBJ databases">
        <title>Whole genome shotgun sequence of Brevifollis gellanilyticus NBRC 108608.</title>
        <authorList>
            <person name="Hosoyama A."/>
            <person name="Uohara A."/>
            <person name="Ohji S."/>
            <person name="Ichikawa N."/>
        </authorList>
    </citation>
    <scope>NUCLEOTIDE SEQUENCE [LARGE SCALE GENOMIC DNA]</scope>
    <source>
        <strain evidence="2 3">NBRC 108608</strain>
    </source>
</reference>
<keyword evidence="2" id="KW-0378">Hydrolase</keyword>
<dbReference type="Gene3D" id="3.60.10.10">
    <property type="entry name" value="Endonuclease/exonuclease/phosphatase"/>
    <property type="match status" value="1"/>
</dbReference>
<dbReference type="InterPro" id="IPR036691">
    <property type="entry name" value="Endo/exonu/phosph_ase_sf"/>
</dbReference>
<dbReference type="GO" id="GO:0004519">
    <property type="term" value="F:endonuclease activity"/>
    <property type="evidence" value="ECO:0007669"/>
    <property type="project" value="UniProtKB-KW"/>
</dbReference>
<dbReference type="GO" id="GO:0006506">
    <property type="term" value="P:GPI anchor biosynthetic process"/>
    <property type="evidence" value="ECO:0007669"/>
    <property type="project" value="TreeGrafter"/>
</dbReference>
<evidence type="ECO:0000313" key="3">
    <source>
        <dbReference type="Proteomes" id="UP000321577"/>
    </source>
</evidence>
<evidence type="ECO:0000313" key="2">
    <source>
        <dbReference type="EMBL" id="GEP45606.1"/>
    </source>
</evidence>
<keyword evidence="2" id="KW-0255">Endonuclease</keyword>
<name>A0A512MFX8_9BACT</name>
<dbReference type="SUPFAM" id="SSF56219">
    <property type="entry name" value="DNase I-like"/>
    <property type="match status" value="1"/>
</dbReference>
<dbReference type="PANTHER" id="PTHR14859">
    <property type="entry name" value="CALCOFLUOR WHITE HYPERSENSITIVE PROTEIN PRECURSOR"/>
    <property type="match status" value="1"/>
</dbReference>
<accession>A0A512MFX8</accession>
<dbReference type="PANTHER" id="PTHR14859:SF15">
    <property type="entry name" value="ENDONUCLEASE_EXONUCLEASE_PHOSPHATASE DOMAIN-CONTAINING PROTEIN"/>
    <property type="match status" value="1"/>
</dbReference>
<evidence type="ECO:0000259" key="1">
    <source>
        <dbReference type="Pfam" id="PF03372"/>
    </source>
</evidence>
<feature type="domain" description="Endonuclease/exonuclease/phosphatase" evidence="1">
    <location>
        <begin position="1"/>
        <end position="230"/>
    </location>
</feature>
<comment type="caution">
    <text evidence="2">The sequence shown here is derived from an EMBL/GenBank/DDBJ whole genome shotgun (WGS) entry which is preliminary data.</text>
</comment>
<proteinExistence type="predicted"/>
<sequence length="243" mass="27216">MTYNVHSGVGTDGKLDLARIAEVIASQEPDVVALQELDVSRARSGRAHQARIIAEHLDMCFHFHPAQRIQEEEEYGDAILSRWPMHLRQAAELPTVQERLAFEPRGALWASVEVHGRPVQVMNTHLGLSNNERIKQIDALLGPEWLAHPDCGTPSILCGDFNALPYSRVHRKACHAMTDTQRAVPGRRARATFPSRWPLLRLDYIFISQGLKCQSTRVVNTPLARLASDHLPLVAEVEFTTAI</sequence>
<dbReference type="GO" id="GO:0016020">
    <property type="term" value="C:membrane"/>
    <property type="evidence" value="ECO:0007669"/>
    <property type="project" value="GOC"/>
</dbReference>
<organism evidence="2 3">
    <name type="scientific">Brevifollis gellanilyticus</name>
    <dbReference type="NCBI Taxonomy" id="748831"/>
    <lineage>
        <taxon>Bacteria</taxon>
        <taxon>Pseudomonadati</taxon>
        <taxon>Verrucomicrobiota</taxon>
        <taxon>Verrucomicrobiia</taxon>
        <taxon>Verrucomicrobiales</taxon>
        <taxon>Verrucomicrobiaceae</taxon>
    </lineage>
</organism>
<dbReference type="InterPro" id="IPR005135">
    <property type="entry name" value="Endo/exonuclease/phosphatase"/>
</dbReference>
<dbReference type="OrthoDB" id="155529at2"/>
<dbReference type="AlphaFoldDB" id="A0A512MFX8"/>
<dbReference type="InterPro" id="IPR051916">
    <property type="entry name" value="GPI-anchor_lipid_remodeler"/>
</dbReference>
<dbReference type="Pfam" id="PF03372">
    <property type="entry name" value="Exo_endo_phos"/>
    <property type="match status" value="1"/>
</dbReference>
<gene>
    <name evidence="2" type="ORF">BGE01nite_48970</name>
</gene>
<keyword evidence="3" id="KW-1185">Reference proteome</keyword>